<dbReference type="AlphaFoldDB" id="A0A4Y2RAY4"/>
<name>A0A4Y2RAY4_ARAVE</name>
<keyword evidence="2" id="KW-1185">Reference proteome</keyword>
<reference evidence="1 2" key="1">
    <citation type="journal article" date="2019" name="Sci. Rep.">
        <title>Orb-weaving spider Araneus ventricosus genome elucidates the spidroin gene catalogue.</title>
        <authorList>
            <person name="Kono N."/>
            <person name="Nakamura H."/>
            <person name="Ohtoshi R."/>
            <person name="Moran D.A.P."/>
            <person name="Shinohara A."/>
            <person name="Yoshida Y."/>
            <person name="Fujiwara M."/>
            <person name="Mori M."/>
            <person name="Tomita M."/>
            <person name="Arakawa K."/>
        </authorList>
    </citation>
    <scope>NUCLEOTIDE SEQUENCE [LARGE SCALE GENOMIC DNA]</scope>
</reference>
<accession>A0A4Y2RAY4</accession>
<dbReference type="Proteomes" id="UP000499080">
    <property type="component" value="Unassembled WGS sequence"/>
</dbReference>
<organism evidence="1 2">
    <name type="scientific">Araneus ventricosus</name>
    <name type="common">Orbweaver spider</name>
    <name type="synonym">Epeira ventricosa</name>
    <dbReference type="NCBI Taxonomy" id="182803"/>
    <lineage>
        <taxon>Eukaryota</taxon>
        <taxon>Metazoa</taxon>
        <taxon>Ecdysozoa</taxon>
        <taxon>Arthropoda</taxon>
        <taxon>Chelicerata</taxon>
        <taxon>Arachnida</taxon>
        <taxon>Araneae</taxon>
        <taxon>Araneomorphae</taxon>
        <taxon>Entelegynae</taxon>
        <taxon>Araneoidea</taxon>
        <taxon>Araneidae</taxon>
        <taxon>Araneus</taxon>
    </lineage>
</organism>
<protein>
    <submittedName>
        <fullName evidence="1">Uncharacterized protein</fullName>
    </submittedName>
</protein>
<sequence length="132" mass="14142">MTSALPDPNPRFATVARPLKSLIVLDFLLRKCVYEPWVGGPIILANHISFTSALWEDYSGGGVNDHPGGKSPIHVALSPNVPVSKALEEKCRLGIKELRSGGSSSGDPVFPIPPVRGHDSLSHAILMWKPGV</sequence>
<evidence type="ECO:0000313" key="1">
    <source>
        <dbReference type="EMBL" id="GBN72952.1"/>
    </source>
</evidence>
<dbReference type="EMBL" id="BGPR01016426">
    <property type="protein sequence ID" value="GBN72952.1"/>
    <property type="molecule type" value="Genomic_DNA"/>
</dbReference>
<comment type="caution">
    <text evidence="1">The sequence shown here is derived from an EMBL/GenBank/DDBJ whole genome shotgun (WGS) entry which is preliminary data.</text>
</comment>
<gene>
    <name evidence="1" type="ORF">AVEN_87109_1</name>
</gene>
<proteinExistence type="predicted"/>
<dbReference type="OrthoDB" id="29853at2759"/>
<evidence type="ECO:0000313" key="2">
    <source>
        <dbReference type="Proteomes" id="UP000499080"/>
    </source>
</evidence>